<name>A0A368EJ32_9PROT</name>
<keyword evidence="2" id="KW-0378">Hydrolase</keyword>
<comment type="caution">
    <text evidence="3">The sequence shown here is derived from an EMBL/GenBank/DDBJ whole genome shotgun (WGS) entry which is preliminary data.</text>
</comment>
<dbReference type="FunFam" id="3.10.129.10:FF:000004">
    <property type="entry name" value="Tol-pal system-associated acyl-CoA thioesterase"/>
    <property type="match status" value="1"/>
</dbReference>
<dbReference type="InterPro" id="IPR029069">
    <property type="entry name" value="HotDog_dom_sf"/>
</dbReference>
<dbReference type="InterPro" id="IPR050563">
    <property type="entry name" value="4-hydroxybenzoyl-CoA_TE"/>
</dbReference>
<organism evidence="3 4">
    <name type="scientific">PS1 clade bacterium</name>
    <dbReference type="NCBI Taxonomy" id="2175152"/>
    <lineage>
        <taxon>Bacteria</taxon>
        <taxon>Pseudomonadati</taxon>
        <taxon>Pseudomonadota</taxon>
        <taxon>Alphaproteobacteria</taxon>
        <taxon>PS1 clade</taxon>
    </lineage>
</organism>
<accession>A0A368EJ32</accession>
<dbReference type="PIRSF" id="PIRSF003230">
    <property type="entry name" value="YbgC"/>
    <property type="match status" value="1"/>
</dbReference>
<dbReference type="CDD" id="cd00586">
    <property type="entry name" value="4HBT"/>
    <property type="match status" value="1"/>
</dbReference>
<protein>
    <submittedName>
        <fullName evidence="3">Tol-pal system-associated acyl-CoA thioesterase</fullName>
    </submittedName>
</protein>
<reference evidence="3 4" key="1">
    <citation type="journal article" date="2018" name="Microbiome">
        <title>Fine metagenomic profile of the Mediterranean stratified and mixed water columns revealed by assembly and recruitment.</title>
        <authorList>
            <person name="Haro-Moreno J.M."/>
            <person name="Lopez-Perez M."/>
            <person name="De La Torre J.R."/>
            <person name="Picazo A."/>
            <person name="Camacho A."/>
            <person name="Rodriguez-Valera F."/>
        </authorList>
    </citation>
    <scope>NUCLEOTIDE SEQUENCE [LARGE SCALE GENOMIC DNA]</scope>
    <source>
        <strain evidence="3">MED-G50</strain>
    </source>
</reference>
<dbReference type="PANTHER" id="PTHR31793">
    <property type="entry name" value="4-HYDROXYBENZOYL-COA THIOESTERASE FAMILY MEMBER"/>
    <property type="match status" value="1"/>
</dbReference>
<dbReference type="InterPro" id="IPR008272">
    <property type="entry name" value="HB-CoA_thioesterase_AS"/>
</dbReference>
<dbReference type="PANTHER" id="PTHR31793:SF37">
    <property type="entry name" value="ACYL-COA THIOESTER HYDROLASE YBGC"/>
    <property type="match status" value="1"/>
</dbReference>
<dbReference type="GO" id="GO:0047617">
    <property type="term" value="F:fatty acyl-CoA hydrolase activity"/>
    <property type="evidence" value="ECO:0007669"/>
    <property type="project" value="TreeGrafter"/>
</dbReference>
<evidence type="ECO:0000256" key="1">
    <source>
        <dbReference type="ARBA" id="ARBA00005953"/>
    </source>
</evidence>
<dbReference type="InterPro" id="IPR006684">
    <property type="entry name" value="YbgC/YbaW"/>
</dbReference>
<dbReference type="Pfam" id="PF13279">
    <property type="entry name" value="4HBT_2"/>
    <property type="match status" value="1"/>
</dbReference>
<dbReference type="NCBIfam" id="TIGR02799">
    <property type="entry name" value="thio_ybgC"/>
    <property type="match status" value="1"/>
</dbReference>
<dbReference type="SUPFAM" id="SSF54637">
    <property type="entry name" value="Thioesterase/thiol ester dehydrase-isomerase"/>
    <property type="match status" value="1"/>
</dbReference>
<evidence type="ECO:0000256" key="2">
    <source>
        <dbReference type="ARBA" id="ARBA00022801"/>
    </source>
</evidence>
<sequence>MNDLLQNSIQNGIHRLPVRVYYEDTDFSGVVYHANYLRFAERGRSEFLHSCGIHHSDLFSRPDPLAFTVVNMNIDFLAPAKIDDRLEVVSAYIFIKGARLHIKQAIMLEHRVLWRADVHVACITAAGRPVRMPRDVSSLLEPHLTQEEHFLNFIDKP</sequence>
<dbReference type="EMBL" id="QOQK01000013">
    <property type="protein sequence ID" value="RCL84471.1"/>
    <property type="molecule type" value="Genomic_DNA"/>
</dbReference>
<evidence type="ECO:0000313" key="3">
    <source>
        <dbReference type="EMBL" id="RCL84471.1"/>
    </source>
</evidence>
<dbReference type="Gene3D" id="3.10.129.10">
    <property type="entry name" value="Hotdog Thioesterase"/>
    <property type="match status" value="1"/>
</dbReference>
<dbReference type="InterPro" id="IPR014166">
    <property type="entry name" value="Tol-Pal_acyl-CoA_thioesterase"/>
</dbReference>
<proteinExistence type="inferred from homology"/>
<dbReference type="NCBIfam" id="TIGR00051">
    <property type="entry name" value="YbgC/FadM family acyl-CoA thioesterase"/>
    <property type="match status" value="1"/>
</dbReference>
<dbReference type="AlphaFoldDB" id="A0A368EJ32"/>
<comment type="similarity">
    <text evidence="1">Belongs to the 4-hydroxybenzoyl-CoA thioesterase family.</text>
</comment>
<dbReference type="PROSITE" id="PS01328">
    <property type="entry name" value="4HBCOA_THIOESTERASE"/>
    <property type="match status" value="1"/>
</dbReference>
<gene>
    <name evidence="3" type="primary">ybgC</name>
    <name evidence="3" type="ORF">DBW64_03520</name>
</gene>
<dbReference type="Proteomes" id="UP000252289">
    <property type="component" value="Unassembled WGS sequence"/>
</dbReference>
<evidence type="ECO:0000313" key="4">
    <source>
        <dbReference type="Proteomes" id="UP000252289"/>
    </source>
</evidence>